<dbReference type="CDD" id="cd02414">
    <property type="entry name" value="KH-II_Jag"/>
    <property type="match status" value="1"/>
</dbReference>
<dbReference type="InterPro" id="IPR039247">
    <property type="entry name" value="KhpB"/>
</dbReference>
<protein>
    <submittedName>
        <fullName evidence="2">Single-stranded nucleic acid binding R3H domain-containing protein</fullName>
    </submittedName>
</protein>
<dbReference type="AlphaFoldDB" id="A0A0G0EQE8"/>
<dbReference type="GO" id="GO:0003723">
    <property type="term" value="F:RNA binding"/>
    <property type="evidence" value="ECO:0007669"/>
    <property type="project" value="InterPro"/>
</dbReference>
<comment type="caution">
    <text evidence="2">The sequence shown here is derived from an EMBL/GenBank/DDBJ whole genome shotgun (WGS) entry which is preliminary data.</text>
</comment>
<dbReference type="PANTHER" id="PTHR35800:SF1">
    <property type="entry name" value="RNA-BINDING PROTEIN KHPB"/>
    <property type="match status" value="1"/>
</dbReference>
<name>A0A0G0EQE8_UNCC3</name>
<dbReference type="STRING" id="1618350.UR67_C0005G0056"/>
<evidence type="ECO:0000313" key="2">
    <source>
        <dbReference type="EMBL" id="KKP69567.1"/>
    </source>
</evidence>
<dbReference type="InterPro" id="IPR001374">
    <property type="entry name" value="R3H_dom"/>
</dbReference>
<sequence>MDNTEAFLQELTEKVVSLFGFTKESFSISKGEEDNFNITIQESEDSGFLIGYHGKTLEAIQFILTLILFYKNDKWQRVSLEVGDYKKKKIVYLESLAEKAIEKAKFLKETVSLSPMTPAERRIVHLYLKSRNDISSSSEGEGFDRHIVISPKKENEELLSEETIASN</sequence>
<dbReference type="InterPro" id="IPR036867">
    <property type="entry name" value="R3H_dom_sf"/>
</dbReference>
<reference evidence="2 3" key="1">
    <citation type="journal article" date="2015" name="Nature">
        <title>rRNA introns, odd ribosomes, and small enigmatic genomes across a large radiation of phyla.</title>
        <authorList>
            <person name="Brown C.T."/>
            <person name="Hug L.A."/>
            <person name="Thomas B.C."/>
            <person name="Sharon I."/>
            <person name="Castelle C.J."/>
            <person name="Singh A."/>
            <person name="Wilkins M.J."/>
            <person name="Williams K.H."/>
            <person name="Banfield J.F."/>
        </authorList>
    </citation>
    <scope>NUCLEOTIDE SEQUENCE [LARGE SCALE GENOMIC DNA]</scope>
</reference>
<dbReference type="Gene3D" id="3.30.1370.50">
    <property type="entry name" value="R3H-like domain"/>
    <property type="match status" value="1"/>
</dbReference>
<dbReference type="EMBL" id="LBQB01000005">
    <property type="protein sequence ID" value="KKP69567.1"/>
    <property type="molecule type" value="Genomic_DNA"/>
</dbReference>
<organism evidence="2 3">
    <name type="scientific">candidate division CPR3 bacterium GW2011_GWF2_35_18</name>
    <dbReference type="NCBI Taxonomy" id="1618350"/>
    <lineage>
        <taxon>Bacteria</taxon>
        <taxon>Bacteria division CPR3</taxon>
    </lineage>
</organism>
<accession>A0A0G0EQE8</accession>
<dbReference type="Pfam" id="PF01424">
    <property type="entry name" value="R3H"/>
    <property type="match status" value="1"/>
</dbReference>
<feature type="domain" description="R3H" evidence="1">
    <location>
        <begin position="87"/>
        <end position="153"/>
    </location>
</feature>
<dbReference type="InterPro" id="IPR015946">
    <property type="entry name" value="KH_dom-like_a/b"/>
</dbReference>
<evidence type="ECO:0000259" key="1">
    <source>
        <dbReference type="PROSITE" id="PS51061"/>
    </source>
</evidence>
<dbReference type="Pfam" id="PF13083">
    <property type="entry name" value="KH_KhpA-B"/>
    <property type="match status" value="1"/>
</dbReference>
<evidence type="ECO:0000313" key="3">
    <source>
        <dbReference type="Proteomes" id="UP000034581"/>
    </source>
</evidence>
<dbReference type="PANTHER" id="PTHR35800">
    <property type="entry name" value="PROTEIN JAG"/>
    <property type="match status" value="1"/>
</dbReference>
<dbReference type="Proteomes" id="UP000034581">
    <property type="component" value="Unassembled WGS sequence"/>
</dbReference>
<dbReference type="PROSITE" id="PS51061">
    <property type="entry name" value="R3H"/>
    <property type="match status" value="1"/>
</dbReference>
<dbReference type="SUPFAM" id="SSF82708">
    <property type="entry name" value="R3H domain"/>
    <property type="match status" value="1"/>
</dbReference>
<dbReference type="CDD" id="cd02644">
    <property type="entry name" value="R3H_jag"/>
    <property type="match status" value="1"/>
</dbReference>
<dbReference type="InterPro" id="IPR034079">
    <property type="entry name" value="R3H_KhpB"/>
</dbReference>
<gene>
    <name evidence="2" type="ORF">UR67_C0005G0056</name>
</gene>
<dbReference type="Gene3D" id="3.30.300.20">
    <property type="match status" value="1"/>
</dbReference>
<dbReference type="InterPro" id="IPR038008">
    <property type="entry name" value="Jag_KH"/>
</dbReference>
<proteinExistence type="predicted"/>
<dbReference type="SMART" id="SM00393">
    <property type="entry name" value="R3H"/>
    <property type="match status" value="1"/>
</dbReference>